<keyword evidence="2" id="KW-1185">Reference proteome</keyword>
<name>A0ABT5S4K2_9FLAO</name>
<gene>
    <name evidence="1" type="ORF">N5A56_000685</name>
</gene>
<dbReference type="Proteomes" id="UP001151478">
    <property type="component" value="Unassembled WGS sequence"/>
</dbReference>
<dbReference type="RefSeq" id="WP_265724243.1">
    <property type="nucleotide sequence ID" value="NZ_JAOSLC020000002.1"/>
</dbReference>
<proteinExistence type="predicted"/>
<organism evidence="1 2">
    <name type="scientific">Polaribacter ponticola</name>
    <dbReference type="NCBI Taxonomy" id="2978475"/>
    <lineage>
        <taxon>Bacteria</taxon>
        <taxon>Pseudomonadati</taxon>
        <taxon>Bacteroidota</taxon>
        <taxon>Flavobacteriia</taxon>
        <taxon>Flavobacteriales</taxon>
        <taxon>Flavobacteriaceae</taxon>
    </lineage>
</organism>
<evidence type="ECO:0000313" key="2">
    <source>
        <dbReference type="Proteomes" id="UP001151478"/>
    </source>
</evidence>
<reference evidence="1" key="1">
    <citation type="submission" date="2023-02" db="EMBL/GenBank/DDBJ databases">
        <title>Polaribacter ponticola sp. nov., isolated from seawater.</title>
        <authorList>
            <person name="Baek J.H."/>
            <person name="Kim J.M."/>
            <person name="Choi D.G."/>
            <person name="Jeon C.O."/>
        </authorList>
    </citation>
    <scope>NUCLEOTIDE SEQUENCE</scope>
    <source>
        <strain evidence="1">MSW5</strain>
    </source>
</reference>
<sequence length="347" mass="40775">MYFRNILFILFFALFFSCESQNEKQDEIVEVIDETIDETIECSNATTIITEDDAIAIPSDTNPVYWIGNYNSSLIQINFTKEIGFDNATERLSFVFKKINNCLELDYAYKYYDGKLVDVSAITEMEIYDFSIQDWDEDKKLSGDVTYKDPHNGQFYTRKFWLEFSSNDYIEEPTNFKLFSECYLDKLPIEIDMNNDGNIDFNLSYTEIRNYGSKPAYTEYTFHLISSNNDINFILSPKRNSSPYIVLFETPFSSEDTKQYFNGVKKALDVFYEFDAPYQKYNYFLNNNLTYRSKLKNNSEDYFVVSLTLNGNQYFGWIKFSFNTDNCSVEVLDTYLNPTPNQNINVD</sequence>
<comment type="caution">
    <text evidence="1">The sequence shown here is derived from an EMBL/GenBank/DDBJ whole genome shotgun (WGS) entry which is preliminary data.</text>
</comment>
<dbReference type="PROSITE" id="PS51257">
    <property type="entry name" value="PROKAR_LIPOPROTEIN"/>
    <property type="match status" value="1"/>
</dbReference>
<evidence type="ECO:0000313" key="1">
    <source>
        <dbReference type="EMBL" id="MDD7913040.1"/>
    </source>
</evidence>
<accession>A0ABT5S4K2</accession>
<dbReference type="EMBL" id="JAOSLC020000002">
    <property type="protein sequence ID" value="MDD7913040.1"/>
    <property type="molecule type" value="Genomic_DNA"/>
</dbReference>
<protein>
    <submittedName>
        <fullName evidence="1">Uncharacterized protein</fullName>
    </submittedName>
</protein>